<evidence type="ECO:0000259" key="8">
    <source>
        <dbReference type="Pfam" id="PF00520"/>
    </source>
</evidence>
<dbReference type="Gene3D" id="1.10.287.70">
    <property type="match status" value="1"/>
</dbReference>
<evidence type="ECO:0000256" key="3">
    <source>
        <dbReference type="ARBA" id="ARBA00022837"/>
    </source>
</evidence>
<dbReference type="Gene3D" id="1.20.120.350">
    <property type="entry name" value="Voltage-gated potassium channels. Chain C"/>
    <property type="match status" value="1"/>
</dbReference>
<keyword evidence="4 7" id="KW-1133">Transmembrane helix</keyword>
<dbReference type="InterPro" id="IPR027359">
    <property type="entry name" value="Volt_channel_dom_sf"/>
</dbReference>
<organism evidence="9 10">
    <name type="scientific">Symbiodinium microadriaticum</name>
    <name type="common">Dinoflagellate</name>
    <name type="synonym">Zooxanthella microadriatica</name>
    <dbReference type="NCBI Taxonomy" id="2951"/>
    <lineage>
        <taxon>Eukaryota</taxon>
        <taxon>Sar</taxon>
        <taxon>Alveolata</taxon>
        <taxon>Dinophyceae</taxon>
        <taxon>Suessiales</taxon>
        <taxon>Symbiodiniaceae</taxon>
        <taxon>Symbiodinium</taxon>
    </lineage>
</organism>
<feature type="domain" description="Ion transport" evidence="8">
    <location>
        <begin position="161"/>
        <end position="396"/>
    </location>
</feature>
<keyword evidence="5 7" id="KW-0472">Membrane</keyword>
<dbReference type="GO" id="GO:0001518">
    <property type="term" value="C:voltage-gated sodium channel complex"/>
    <property type="evidence" value="ECO:0007669"/>
    <property type="project" value="TreeGrafter"/>
</dbReference>
<keyword evidence="10" id="KW-1185">Reference proteome</keyword>
<proteinExistence type="predicted"/>
<evidence type="ECO:0000256" key="6">
    <source>
        <dbReference type="SAM" id="MobiDB-lite"/>
    </source>
</evidence>
<feature type="transmembrane region" description="Helical" evidence="7">
    <location>
        <begin position="193"/>
        <end position="215"/>
    </location>
</feature>
<feature type="transmembrane region" description="Helical" evidence="7">
    <location>
        <begin position="304"/>
        <end position="327"/>
    </location>
</feature>
<comment type="caution">
    <text evidence="9">The sequence shown here is derived from an EMBL/GenBank/DDBJ whole genome shotgun (WGS) entry which is preliminary data.</text>
</comment>
<dbReference type="OMA" id="HASHMFW"/>
<dbReference type="InterPro" id="IPR005821">
    <property type="entry name" value="Ion_trans_dom"/>
</dbReference>
<dbReference type="InterPro" id="IPR043203">
    <property type="entry name" value="VGCC_Ca_Na"/>
</dbReference>
<dbReference type="Gene3D" id="1.10.238.10">
    <property type="entry name" value="EF-hand"/>
    <property type="match status" value="1"/>
</dbReference>
<name>A0A1Q9E4U2_SYMMI</name>
<dbReference type="SUPFAM" id="SSF81324">
    <property type="entry name" value="Voltage-gated potassium channels"/>
    <property type="match status" value="1"/>
</dbReference>
<dbReference type="PROSITE" id="PS00018">
    <property type="entry name" value="EF_HAND_1"/>
    <property type="match status" value="1"/>
</dbReference>
<feature type="compositionally biased region" description="Basic and acidic residues" evidence="6">
    <location>
        <begin position="88"/>
        <end position="99"/>
    </location>
</feature>
<evidence type="ECO:0000313" key="9">
    <source>
        <dbReference type="EMBL" id="OLQ02454.1"/>
    </source>
</evidence>
<dbReference type="EMBL" id="LSRX01000263">
    <property type="protein sequence ID" value="OLQ02454.1"/>
    <property type="molecule type" value="Genomic_DNA"/>
</dbReference>
<sequence length="520" mass="58720">MEPDPSPQLLEVLRSHQEEITVLLDTWMSRLSAQLAGCWVPESTMSVGRSGSPRREPEPLPLDPLDPLDACDSAESAGSDCEPPMDISGEKVRQEATDSNEKVDSSYVLARQTDHRILTAFNKLTSFTIYGPNHPKKAKRLSGWAGVRARVKALMSSHASHMFWAMVIMTNSVYLGVHLDWSVDHRGSSGNPTFFALHLVYALLFTLEVGLRIIAWGCRALLWGQDWHWNWLDLFVVISSWVEFALDLANSAEDQVSRGNSNFRLMRLLRLGRLVRVVRIVRVVRLFRALRTLVASLAGTLKSLFWSFLLLGLIIYIFAILFTDIVLDHLIEYDVARSRDDPMQFYFGNLYSSSTTLYRSISNGLTWHLAADSLGPAGEFWVQAYNFFVAFSAFCVMTGVFCNSAIKAAENDHELAVQASVQMRKELKDQVVQLFGTIDERGLGQLTISEFERHFDNDAVKAFFEVLKIGAVDAWTLFTSLDKDGDHTVNVDEFVERCGSHQSAAFWPRTSFPPFENMYH</sequence>
<feature type="transmembrane region" description="Helical" evidence="7">
    <location>
        <begin position="162"/>
        <end position="181"/>
    </location>
</feature>
<evidence type="ECO:0000313" key="10">
    <source>
        <dbReference type="Proteomes" id="UP000186817"/>
    </source>
</evidence>
<evidence type="ECO:0000256" key="1">
    <source>
        <dbReference type="ARBA" id="ARBA00004141"/>
    </source>
</evidence>
<protein>
    <submittedName>
        <fullName evidence="9">Voltage-dependent R-type calcium channel subunit alpha-1E</fullName>
    </submittedName>
</protein>
<keyword evidence="3" id="KW-0106">Calcium</keyword>
<evidence type="ECO:0000256" key="4">
    <source>
        <dbReference type="ARBA" id="ARBA00022989"/>
    </source>
</evidence>
<dbReference type="PANTHER" id="PTHR10037">
    <property type="entry name" value="VOLTAGE-GATED CATION CHANNEL CALCIUM AND SODIUM"/>
    <property type="match status" value="1"/>
</dbReference>
<dbReference type="InterPro" id="IPR011992">
    <property type="entry name" value="EF-hand-dom_pair"/>
</dbReference>
<accession>A0A1Q9E4U2</accession>
<reference evidence="9 10" key="1">
    <citation type="submission" date="2016-02" db="EMBL/GenBank/DDBJ databases">
        <title>Genome analysis of coral dinoflagellate symbionts highlights evolutionary adaptations to a symbiotic lifestyle.</title>
        <authorList>
            <person name="Aranda M."/>
            <person name="Li Y."/>
            <person name="Liew Y.J."/>
            <person name="Baumgarten S."/>
            <person name="Simakov O."/>
            <person name="Wilson M."/>
            <person name="Piel J."/>
            <person name="Ashoor H."/>
            <person name="Bougouffa S."/>
            <person name="Bajic V.B."/>
            <person name="Ryu T."/>
            <person name="Ravasi T."/>
            <person name="Bayer T."/>
            <person name="Micklem G."/>
            <person name="Kim H."/>
            <person name="Bhak J."/>
            <person name="Lajeunesse T.C."/>
            <person name="Voolstra C.R."/>
        </authorList>
    </citation>
    <scope>NUCLEOTIDE SEQUENCE [LARGE SCALE GENOMIC DNA]</scope>
    <source>
        <strain evidence="9 10">CCMP2467</strain>
    </source>
</reference>
<dbReference type="Pfam" id="PF00520">
    <property type="entry name" value="Ion_trans"/>
    <property type="match status" value="1"/>
</dbReference>
<dbReference type="PANTHER" id="PTHR10037:SF62">
    <property type="entry name" value="SODIUM CHANNEL PROTEIN 60E"/>
    <property type="match status" value="1"/>
</dbReference>
<dbReference type="GO" id="GO:0005248">
    <property type="term" value="F:voltage-gated sodium channel activity"/>
    <property type="evidence" value="ECO:0007669"/>
    <property type="project" value="TreeGrafter"/>
</dbReference>
<dbReference type="Proteomes" id="UP000186817">
    <property type="component" value="Unassembled WGS sequence"/>
</dbReference>
<feature type="region of interest" description="Disordered" evidence="6">
    <location>
        <begin position="43"/>
        <end position="99"/>
    </location>
</feature>
<dbReference type="InterPro" id="IPR018247">
    <property type="entry name" value="EF_Hand_1_Ca_BS"/>
</dbReference>
<comment type="subcellular location">
    <subcellularLocation>
        <location evidence="1">Membrane</location>
        <topology evidence="1">Multi-pass membrane protein</topology>
    </subcellularLocation>
</comment>
<keyword evidence="2 7" id="KW-0812">Transmembrane</keyword>
<evidence type="ECO:0000256" key="7">
    <source>
        <dbReference type="SAM" id="Phobius"/>
    </source>
</evidence>
<dbReference type="OrthoDB" id="422507at2759"/>
<gene>
    <name evidence="9" type="primary">Cacna1e</name>
    <name evidence="9" type="ORF">AK812_SmicGene14648</name>
</gene>
<dbReference type="AlphaFoldDB" id="A0A1Q9E4U2"/>
<dbReference type="SUPFAM" id="SSF47473">
    <property type="entry name" value="EF-hand"/>
    <property type="match status" value="1"/>
</dbReference>
<evidence type="ECO:0000256" key="2">
    <source>
        <dbReference type="ARBA" id="ARBA00022692"/>
    </source>
</evidence>
<evidence type="ECO:0000256" key="5">
    <source>
        <dbReference type="ARBA" id="ARBA00023136"/>
    </source>
</evidence>